<dbReference type="Proteomes" id="UP000252586">
    <property type="component" value="Unassembled WGS sequence"/>
</dbReference>
<evidence type="ECO:0000313" key="3">
    <source>
        <dbReference type="Proteomes" id="UP000252586"/>
    </source>
</evidence>
<accession>A0A366CYT2</accession>
<feature type="region of interest" description="Disordered" evidence="1">
    <location>
        <begin position="1"/>
        <end position="78"/>
    </location>
</feature>
<dbReference type="EMBL" id="QNRE01000024">
    <property type="protein sequence ID" value="RBO82158.1"/>
    <property type="molecule type" value="Genomic_DNA"/>
</dbReference>
<comment type="caution">
    <text evidence="2">The sequence shown here is derived from an EMBL/GenBank/DDBJ whole genome shotgun (WGS) entry which is preliminary data.</text>
</comment>
<keyword evidence="3" id="KW-1185">Reference proteome</keyword>
<evidence type="ECO:0000313" key="2">
    <source>
        <dbReference type="EMBL" id="RBO82158.1"/>
    </source>
</evidence>
<sequence length="78" mass="8475">MTHGLPTATPTQHRTDFEGAPTMADHTANTTLENAIRRATAVDRRTNPARARRGAAQGIRHSQIHGGRPTGLRRAQGR</sequence>
<proteinExistence type="predicted"/>
<dbReference type="STRING" id="1210090.GCA_001613185_05491"/>
<protein>
    <submittedName>
        <fullName evidence="2">Uncharacterized protein</fullName>
    </submittedName>
</protein>
<evidence type="ECO:0000256" key="1">
    <source>
        <dbReference type="SAM" id="MobiDB-lite"/>
    </source>
</evidence>
<gene>
    <name evidence="2" type="ORF">DFR74_12436</name>
</gene>
<dbReference type="RefSeq" id="WP_067512644.1">
    <property type="nucleotide sequence ID" value="NZ_CP107943.1"/>
</dbReference>
<reference evidence="2 3" key="1">
    <citation type="submission" date="2018-06" db="EMBL/GenBank/DDBJ databases">
        <title>Genomic Encyclopedia of Type Strains, Phase IV (KMG-IV): sequencing the most valuable type-strain genomes for metagenomic binning, comparative biology and taxonomic classification.</title>
        <authorList>
            <person name="Goeker M."/>
        </authorList>
    </citation>
    <scope>NUCLEOTIDE SEQUENCE [LARGE SCALE GENOMIC DNA]</scope>
    <source>
        <strain evidence="2 3">DSM 44599</strain>
    </source>
</reference>
<dbReference type="AlphaFoldDB" id="A0A366CYT2"/>
<organism evidence="2 3">
    <name type="scientific">Nocardia puris</name>
    <dbReference type="NCBI Taxonomy" id="208602"/>
    <lineage>
        <taxon>Bacteria</taxon>
        <taxon>Bacillati</taxon>
        <taxon>Actinomycetota</taxon>
        <taxon>Actinomycetes</taxon>
        <taxon>Mycobacteriales</taxon>
        <taxon>Nocardiaceae</taxon>
        <taxon>Nocardia</taxon>
    </lineage>
</organism>
<name>A0A366CYT2_9NOCA</name>